<dbReference type="RefSeq" id="WP_071309322.1">
    <property type="nucleotide sequence ID" value="NZ_MLQR01000024.1"/>
</dbReference>
<dbReference type="PANTHER" id="PTHR47197:SF3">
    <property type="entry name" value="DIHYDRO-HEME D1 DEHYDROGENASE"/>
    <property type="match status" value="1"/>
</dbReference>
<dbReference type="PROSITE" id="PS51007">
    <property type="entry name" value="CYTC"/>
    <property type="match status" value="1"/>
</dbReference>
<dbReference type="Pfam" id="PF13442">
    <property type="entry name" value="Cytochrome_CBB3"/>
    <property type="match status" value="1"/>
</dbReference>
<dbReference type="SUPFAM" id="SSF46626">
    <property type="entry name" value="Cytochrome c"/>
    <property type="match status" value="1"/>
</dbReference>
<dbReference type="Gene3D" id="2.130.10.10">
    <property type="entry name" value="YVTN repeat-like/Quinoprotein amine dehydrogenase"/>
    <property type="match status" value="2"/>
</dbReference>
<dbReference type="PROSITE" id="PS51257">
    <property type="entry name" value="PROKAR_LIPOPROTEIN"/>
    <property type="match status" value="1"/>
</dbReference>
<dbReference type="OrthoDB" id="55891at2"/>
<dbReference type="Gene3D" id="1.10.760.10">
    <property type="entry name" value="Cytochrome c-like domain"/>
    <property type="match status" value="1"/>
</dbReference>
<dbReference type="PANTHER" id="PTHR47197">
    <property type="entry name" value="PROTEIN NIRF"/>
    <property type="match status" value="1"/>
</dbReference>
<accession>A0A1S2LRC1</accession>
<evidence type="ECO:0000259" key="5">
    <source>
        <dbReference type="PROSITE" id="PS51007"/>
    </source>
</evidence>
<dbReference type="InterPro" id="IPR015943">
    <property type="entry name" value="WD40/YVTN_repeat-like_dom_sf"/>
</dbReference>
<dbReference type="InterPro" id="IPR036909">
    <property type="entry name" value="Cyt_c-like_dom_sf"/>
</dbReference>
<evidence type="ECO:0000256" key="1">
    <source>
        <dbReference type="ARBA" id="ARBA00022617"/>
    </source>
</evidence>
<keyword evidence="3 4" id="KW-0408">Iron</keyword>
<reference evidence="6 7" key="1">
    <citation type="submission" date="2016-10" db="EMBL/GenBank/DDBJ databases">
        <title>Draft genome sequences of four alkaliphilic bacteria belonging to the Anaerobacillus genus.</title>
        <authorList>
            <person name="Bassil N.M."/>
            <person name="Lloyd J.R."/>
        </authorList>
    </citation>
    <scope>NUCLEOTIDE SEQUENCE [LARGE SCALE GENOMIC DNA]</scope>
    <source>
        <strain evidence="6 7">DSM 18345</strain>
    </source>
</reference>
<evidence type="ECO:0000256" key="3">
    <source>
        <dbReference type="ARBA" id="ARBA00023004"/>
    </source>
</evidence>
<dbReference type="InterPro" id="IPR009056">
    <property type="entry name" value="Cyt_c-like_dom"/>
</dbReference>
<evidence type="ECO:0000256" key="2">
    <source>
        <dbReference type="ARBA" id="ARBA00022723"/>
    </source>
</evidence>
<keyword evidence="2 4" id="KW-0479">Metal-binding</keyword>
<dbReference type="SUPFAM" id="SSF50969">
    <property type="entry name" value="YVTN repeat-like/Quinoprotein amine dehydrogenase"/>
    <property type="match status" value="1"/>
</dbReference>
<name>A0A1S2LRC1_9BACI</name>
<sequence length="483" mass="53092">MKKSLIVIGSLILLLLTACISEEKKEETVDSESTSETVEDYSLDIQIAGGTYGSEYFAVVAGGASNKILIFDAKYRKLVTAIDTGGPKLERTIPEYYPNLHDVHAMTFTNDFSMFFTVNWFDYEEPSYVLAYDTKTLKEIWRTPVGKGGHHAALSPDEKYLYVANDRSGTISIVDIELQIEVDTLHVGEGADYITPAMYWDGIVIDTPYLFATVNTESKVVVFDWKTNEIVKEIIVGETEGKVHGVNLTPDGKTVWVAVGGDNTIVVIDVETLEITDRIQLKNRPIHISFNPDGKFGYVTTGGHQIFKVDTMTHDVVWNQTGTIIPAHMAVSPDGKELWTLNHGLSTERYPYLIGGRPVSGVQIWDTETGALLAEMPSEGPPHEIQFIPYHAFGLQQVQDDSVTVTAEGLYQSACSSCHGGNLEGGGGPSLENLSEKMTVDDISEIILKGSGMMPDGLVDDQEAHLIAEWLLNNGIDSDVHSH</sequence>
<organism evidence="6 7">
    <name type="scientific">Anaerobacillus alkalilacustris</name>
    <dbReference type="NCBI Taxonomy" id="393763"/>
    <lineage>
        <taxon>Bacteria</taxon>
        <taxon>Bacillati</taxon>
        <taxon>Bacillota</taxon>
        <taxon>Bacilli</taxon>
        <taxon>Bacillales</taxon>
        <taxon>Bacillaceae</taxon>
        <taxon>Anaerobacillus</taxon>
    </lineage>
</organism>
<dbReference type="InterPro" id="IPR011044">
    <property type="entry name" value="Quino_amine_DH_bsu"/>
</dbReference>
<comment type="caution">
    <text evidence="6">The sequence shown here is derived from an EMBL/GenBank/DDBJ whole genome shotgun (WGS) entry which is preliminary data.</text>
</comment>
<evidence type="ECO:0000256" key="4">
    <source>
        <dbReference type="PROSITE-ProRule" id="PRU00433"/>
    </source>
</evidence>
<gene>
    <name evidence="6" type="ORF">BKP37_09260</name>
</gene>
<feature type="domain" description="Cytochrome c" evidence="5">
    <location>
        <begin position="402"/>
        <end position="475"/>
    </location>
</feature>
<keyword evidence="7" id="KW-1185">Reference proteome</keyword>
<dbReference type="InterPro" id="IPR051200">
    <property type="entry name" value="Host-pathogen_enzymatic-act"/>
</dbReference>
<evidence type="ECO:0000313" key="7">
    <source>
        <dbReference type="Proteomes" id="UP000179524"/>
    </source>
</evidence>
<dbReference type="InterPro" id="IPR019405">
    <property type="entry name" value="Lactonase_7-beta_prop"/>
</dbReference>
<dbReference type="Proteomes" id="UP000179524">
    <property type="component" value="Unassembled WGS sequence"/>
</dbReference>
<keyword evidence="1 4" id="KW-0349">Heme</keyword>
<dbReference type="InterPro" id="IPR011964">
    <property type="entry name" value="YVTN_b-propeller_repeat"/>
</dbReference>
<dbReference type="AlphaFoldDB" id="A0A1S2LRC1"/>
<proteinExistence type="predicted"/>
<dbReference type="NCBIfam" id="TIGR02276">
    <property type="entry name" value="beta_rpt_yvtn"/>
    <property type="match status" value="1"/>
</dbReference>
<evidence type="ECO:0000313" key="6">
    <source>
        <dbReference type="EMBL" id="OIJ13935.1"/>
    </source>
</evidence>
<dbReference type="GO" id="GO:0009055">
    <property type="term" value="F:electron transfer activity"/>
    <property type="evidence" value="ECO:0007669"/>
    <property type="project" value="InterPro"/>
</dbReference>
<dbReference type="GO" id="GO:0046872">
    <property type="term" value="F:metal ion binding"/>
    <property type="evidence" value="ECO:0007669"/>
    <property type="project" value="UniProtKB-KW"/>
</dbReference>
<protein>
    <recommendedName>
        <fullName evidence="5">Cytochrome c domain-containing protein</fullName>
    </recommendedName>
</protein>
<dbReference type="Pfam" id="PF10282">
    <property type="entry name" value="Lactonase"/>
    <property type="match status" value="1"/>
</dbReference>
<dbReference type="GO" id="GO:0020037">
    <property type="term" value="F:heme binding"/>
    <property type="evidence" value="ECO:0007669"/>
    <property type="project" value="InterPro"/>
</dbReference>
<dbReference type="EMBL" id="MLQR01000024">
    <property type="protein sequence ID" value="OIJ13935.1"/>
    <property type="molecule type" value="Genomic_DNA"/>
</dbReference>